<accession>A0A7J7LSC9</accession>
<dbReference type="GO" id="GO:0000278">
    <property type="term" value="P:mitotic cell cycle"/>
    <property type="evidence" value="ECO:0007669"/>
    <property type="project" value="TreeGrafter"/>
</dbReference>
<dbReference type="GO" id="GO:0000922">
    <property type="term" value="C:spindle pole"/>
    <property type="evidence" value="ECO:0007669"/>
    <property type="project" value="InterPro"/>
</dbReference>
<reference evidence="7 8" key="1">
    <citation type="journal article" date="2020" name="IScience">
        <title>Genome Sequencing of the Endangered Kingdonia uniflora (Circaeasteraceae, Ranunculales) Reveals Potential Mechanisms of Evolutionary Specialization.</title>
        <authorList>
            <person name="Sun Y."/>
            <person name="Deng T."/>
            <person name="Zhang A."/>
            <person name="Moore M.J."/>
            <person name="Landis J.B."/>
            <person name="Lin N."/>
            <person name="Zhang H."/>
            <person name="Zhang X."/>
            <person name="Huang J."/>
            <person name="Zhang X."/>
            <person name="Sun H."/>
            <person name="Wang H."/>
        </authorList>
    </citation>
    <scope>NUCLEOTIDE SEQUENCE [LARGE SCALE GENOMIC DNA]</scope>
    <source>
        <strain evidence="7">TB1705</strain>
        <tissue evidence="7">Leaf</tissue>
    </source>
</reference>
<dbReference type="GO" id="GO:0051225">
    <property type="term" value="P:spindle assembly"/>
    <property type="evidence" value="ECO:0007669"/>
    <property type="project" value="TreeGrafter"/>
</dbReference>
<keyword evidence="8" id="KW-1185">Reference proteome</keyword>
<feature type="domain" description="Gamma tubulin complex component C-terminal" evidence="6">
    <location>
        <begin position="285"/>
        <end position="355"/>
    </location>
</feature>
<keyword evidence="4 5" id="KW-0206">Cytoskeleton</keyword>
<dbReference type="Proteomes" id="UP000541444">
    <property type="component" value="Unassembled WGS sequence"/>
</dbReference>
<evidence type="ECO:0000256" key="5">
    <source>
        <dbReference type="RuleBase" id="RU363050"/>
    </source>
</evidence>
<dbReference type="InterPro" id="IPR007259">
    <property type="entry name" value="GCP"/>
</dbReference>
<comment type="subcellular location">
    <subcellularLocation>
        <location evidence="5">Cytoplasm</location>
        <location evidence="5">Cytoskeleton</location>
        <location evidence="5">Microtubule organizing center</location>
    </subcellularLocation>
</comment>
<comment type="similarity">
    <text evidence="1 5">Belongs to the TUBGCP family.</text>
</comment>
<feature type="domain" description="Gamma tubulin complex component C-terminal" evidence="6">
    <location>
        <begin position="220"/>
        <end position="282"/>
    </location>
</feature>
<dbReference type="GO" id="GO:0031122">
    <property type="term" value="P:cytoplasmic microtubule organization"/>
    <property type="evidence" value="ECO:0007669"/>
    <property type="project" value="TreeGrafter"/>
</dbReference>
<dbReference type="InterPro" id="IPR042241">
    <property type="entry name" value="GCP_C_sf"/>
</dbReference>
<dbReference type="Gene3D" id="1.20.120.1900">
    <property type="entry name" value="Gamma-tubulin complex, C-terminal domain"/>
    <property type="match status" value="2"/>
</dbReference>
<dbReference type="GO" id="GO:0005874">
    <property type="term" value="C:microtubule"/>
    <property type="evidence" value="ECO:0007669"/>
    <property type="project" value="UniProtKB-KW"/>
</dbReference>
<protein>
    <recommendedName>
        <fullName evidence="5">Gamma-tubulin complex component</fullName>
    </recommendedName>
</protein>
<proteinExistence type="inferred from homology"/>
<name>A0A7J7LSC9_9MAGN</name>
<evidence type="ECO:0000256" key="1">
    <source>
        <dbReference type="ARBA" id="ARBA00010337"/>
    </source>
</evidence>
<dbReference type="GO" id="GO:0043015">
    <property type="term" value="F:gamma-tubulin binding"/>
    <property type="evidence" value="ECO:0007669"/>
    <property type="project" value="InterPro"/>
</dbReference>
<dbReference type="GO" id="GO:0051011">
    <property type="term" value="F:microtubule minus-end binding"/>
    <property type="evidence" value="ECO:0007669"/>
    <property type="project" value="TreeGrafter"/>
</dbReference>
<dbReference type="PANTHER" id="PTHR19302:SF33">
    <property type="entry name" value="GAMMA-TUBULIN COMPLEX COMPONENT 5"/>
    <property type="match status" value="1"/>
</dbReference>
<dbReference type="GO" id="GO:0000930">
    <property type="term" value="C:gamma-tubulin complex"/>
    <property type="evidence" value="ECO:0007669"/>
    <property type="project" value="TreeGrafter"/>
</dbReference>
<keyword evidence="2 5" id="KW-0963">Cytoplasm</keyword>
<dbReference type="EMBL" id="JACGCM010002063">
    <property type="protein sequence ID" value="KAF6145458.1"/>
    <property type="molecule type" value="Genomic_DNA"/>
</dbReference>
<comment type="caution">
    <text evidence="7">The sequence shown here is derived from an EMBL/GenBank/DDBJ whole genome shotgun (WGS) entry which is preliminary data.</text>
</comment>
<evidence type="ECO:0000313" key="7">
    <source>
        <dbReference type="EMBL" id="KAF6145458.1"/>
    </source>
</evidence>
<dbReference type="Pfam" id="PF04130">
    <property type="entry name" value="GCP_C_terminal"/>
    <property type="match status" value="2"/>
</dbReference>
<evidence type="ECO:0000313" key="8">
    <source>
        <dbReference type="Proteomes" id="UP000541444"/>
    </source>
</evidence>
<dbReference type="GO" id="GO:0007020">
    <property type="term" value="P:microtubule nucleation"/>
    <property type="evidence" value="ECO:0007669"/>
    <property type="project" value="InterPro"/>
</dbReference>
<dbReference type="AlphaFoldDB" id="A0A7J7LSC9"/>
<dbReference type="OrthoDB" id="66546at2759"/>
<comment type="function">
    <text evidence="5">Component of the gamma-tubulin ring complex (gTuRC) which mediates microtubule nucleation.</text>
</comment>
<evidence type="ECO:0000259" key="6">
    <source>
        <dbReference type="Pfam" id="PF04130"/>
    </source>
</evidence>
<dbReference type="GO" id="GO:0051321">
    <property type="term" value="P:meiotic cell cycle"/>
    <property type="evidence" value="ECO:0007669"/>
    <property type="project" value="TreeGrafter"/>
</dbReference>
<organism evidence="7 8">
    <name type="scientific">Kingdonia uniflora</name>
    <dbReference type="NCBI Taxonomy" id="39325"/>
    <lineage>
        <taxon>Eukaryota</taxon>
        <taxon>Viridiplantae</taxon>
        <taxon>Streptophyta</taxon>
        <taxon>Embryophyta</taxon>
        <taxon>Tracheophyta</taxon>
        <taxon>Spermatophyta</taxon>
        <taxon>Magnoliopsida</taxon>
        <taxon>Ranunculales</taxon>
        <taxon>Circaeasteraceae</taxon>
        <taxon>Kingdonia</taxon>
    </lineage>
</organism>
<keyword evidence="3 5" id="KW-0493">Microtubule</keyword>
<evidence type="ECO:0000256" key="4">
    <source>
        <dbReference type="ARBA" id="ARBA00023212"/>
    </source>
</evidence>
<evidence type="ECO:0000256" key="3">
    <source>
        <dbReference type="ARBA" id="ARBA00022701"/>
    </source>
</evidence>
<dbReference type="InterPro" id="IPR040457">
    <property type="entry name" value="GCP_C"/>
</dbReference>
<dbReference type="PANTHER" id="PTHR19302">
    <property type="entry name" value="GAMMA TUBULIN COMPLEX PROTEIN"/>
    <property type="match status" value="1"/>
</dbReference>
<evidence type="ECO:0000256" key="2">
    <source>
        <dbReference type="ARBA" id="ARBA00022490"/>
    </source>
</evidence>
<sequence length="373" mass="42454">MFFYANNAILINQADFWEKSAGKSLQLISHIPRDYVSLSGSCNFCEIEGFGRSKVDYGIGEMSKNIGGLTLPEVFRLSLVGLIVDDLPSAVKNTDYSFRFQFGKFEYTRLEDMETQEVIYPFPTLLLSFQDDFYISGPFPFQKNSTVTSRVLNWQVYIVEVDERLEIDGFTRSFACYLLAKIRESIRNSVDDNLLRAPDCLSVFITKDISNGGVQHNKSSFLSSNLKLRNNCFGIDALNLLNFTYKVPWPLELIVKSEAIKKYNQVMGFLLKVKRAKFVLDKARRVFHSSWLELCEGMTSDGSLDEVLEAHEAYLLSIQRQCFVVPDKLWALIASRIKNILGLALDFYSVQETLISGGTALAIKARREKEIFS</sequence>
<gene>
    <name evidence="7" type="ORF">GIB67_032581</name>
</gene>